<keyword evidence="4" id="KW-0732">Signal</keyword>
<dbReference type="Proteomes" id="UP001152795">
    <property type="component" value="Unassembled WGS sequence"/>
</dbReference>
<dbReference type="EMBL" id="CACRXK020030902">
    <property type="protein sequence ID" value="CAB4042822.1"/>
    <property type="molecule type" value="Genomic_DNA"/>
</dbReference>
<organism evidence="9 10">
    <name type="scientific">Paramuricea clavata</name>
    <name type="common">Red gorgonian</name>
    <name type="synonym">Violescent sea-whip</name>
    <dbReference type="NCBI Taxonomy" id="317549"/>
    <lineage>
        <taxon>Eukaryota</taxon>
        <taxon>Metazoa</taxon>
        <taxon>Cnidaria</taxon>
        <taxon>Anthozoa</taxon>
        <taxon>Octocorallia</taxon>
        <taxon>Malacalcyonacea</taxon>
        <taxon>Plexauridae</taxon>
        <taxon>Paramuricea</taxon>
    </lineage>
</organism>
<dbReference type="InterPro" id="IPR007110">
    <property type="entry name" value="Ig-like_dom"/>
</dbReference>
<dbReference type="PANTHER" id="PTHR24365">
    <property type="entry name" value="TOLL-LIKE RECEPTOR"/>
    <property type="match status" value="1"/>
</dbReference>
<comment type="similarity">
    <text evidence="2">Belongs to the interleukin-1 receptor family.</text>
</comment>
<protein>
    <submittedName>
        <fullName evidence="9">Toll-like receptor 13</fullName>
    </submittedName>
</protein>
<dbReference type="SMART" id="SM00255">
    <property type="entry name" value="TIR"/>
    <property type="match status" value="1"/>
</dbReference>
<dbReference type="GO" id="GO:0005886">
    <property type="term" value="C:plasma membrane"/>
    <property type="evidence" value="ECO:0007669"/>
    <property type="project" value="TreeGrafter"/>
</dbReference>
<dbReference type="PANTHER" id="PTHR24365:SF541">
    <property type="entry name" value="PROTEIN TOLL-RELATED"/>
    <property type="match status" value="1"/>
</dbReference>
<gene>
    <name evidence="9" type="ORF">PACLA_8A065811</name>
</gene>
<keyword evidence="3" id="KW-0812">Transmembrane</keyword>
<dbReference type="Gene3D" id="3.40.50.10140">
    <property type="entry name" value="Toll/interleukin-1 receptor homology (TIR) domain"/>
    <property type="match status" value="1"/>
</dbReference>
<reference evidence="9" key="1">
    <citation type="submission" date="2020-04" db="EMBL/GenBank/DDBJ databases">
        <authorList>
            <person name="Alioto T."/>
            <person name="Alioto T."/>
            <person name="Gomez Garrido J."/>
        </authorList>
    </citation>
    <scope>NUCLEOTIDE SEQUENCE</scope>
    <source>
        <strain evidence="9">A484AB</strain>
    </source>
</reference>
<dbReference type="GO" id="GO:0016787">
    <property type="term" value="F:hydrolase activity"/>
    <property type="evidence" value="ECO:0007669"/>
    <property type="project" value="UniProtKB-KW"/>
</dbReference>
<keyword evidence="9" id="KW-0675">Receptor</keyword>
<dbReference type="PROSITE" id="PS50104">
    <property type="entry name" value="TIR"/>
    <property type="match status" value="1"/>
</dbReference>
<dbReference type="CDD" id="cd00096">
    <property type="entry name" value="Ig"/>
    <property type="match status" value="1"/>
</dbReference>
<dbReference type="Gene3D" id="2.60.40.10">
    <property type="entry name" value="Immunoglobulins"/>
    <property type="match status" value="1"/>
</dbReference>
<evidence type="ECO:0000256" key="7">
    <source>
        <dbReference type="ARBA" id="ARBA00023027"/>
    </source>
</evidence>
<keyword evidence="5" id="KW-0378">Hydrolase</keyword>
<dbReference type="InterPro" id="IPR036179">
    <property type="entry name" value="Ig-like_dom_sf"/>
</dbReference>
<dbReference type="InterPro" id="IPR013783">
    <property type="entry name" value="Ig-like_fold"/>
</dbReference>
<dbReference type="SMART" id="SM00409">
    <property type="entry name" value="IG"/>
    <property type="match status" value="1"/>
</dbReference>
<accession>A0A6S7LSA1</accession>
<dbReference type="SUPFAM" id="SSF52200">
    <property type="entry name" value="Toll/Interleukin receptor TIR domain"/>
    <property type="match status" value="1"/>
</dbReference>
<evidence type="ECO:0000256" key="4">
    <source>
        <dbReference type="ARBA" id="ARBA00022729"/>
    </source>
</evidence>
<evidence type="ECO:0000313" key="9">
    <source>
        <dbReference type="EMBL" id="CAB4042822.1"/>
    </source>
</evidence>
<keyword evidence="8" id="KW-0472">Membrane</keyword>
<dbReference type="OrthoDB" id="5949550at2759"/>
<name>A0A6S7LSA1_PARCT</name>
<evidence type="ECO:0000256" key="5">
    <source>
        <dbReference type="ARBA" id="ARBA00022801"/>
    </source>
</evidence>
<dbReference type="Pfam" id="PF13895">
    <property type="entry name" value="Ig_2"/>
    <property type="match status" value="1"/>
</dbReference>
<dbReference type="PRINTS" id="PR01537">
    <property type="entry name" value="INTRLKN1R1F"/>
</dbReference>
<evidence type="ECO:0000256" key="3">
    <source>
        <dbReference type="ARBA" id="ARBA00022692"/>
    </source>
</evidence>
<sequence length="510" mass="57563">ISTHINVPNNVMIFLTIYVSVTLFVLPTLYGNDDLCELAFQDVGLDDAFDCNTTDLTNLTKESDKGALRIIDATDSYSEIDRGEAFYLDCCFYSHPYCPIITWYKDGVEIRDDSTIRKTKHGLTLQVHATSDAGGNYTCNATTPYGEVETYTIIDIKVITRCSGKFTVVTAPGQDVIQGKKGSRQELVWNFICFGALHSSTVRCKRNNSEEITERDGYYNIKRIRSARNNEVALQHIITISNFSRSESITCKTNAYGSPSATFILVLEEETAVGQLQTNNEGSFFEEKGVWIVIGGSLLLISFVAVLFLSHRKKVGRKALTFYRPIKKEVAARYDAFISYSEVDGGSFVRSTLKPMLEDECGYKLSLHYREFVPGTAILDNIVDSIYDSRRIVTIVTPKFLESEWCKFEVDQGLRRAIEKPNTLVVVMLNEMPLNQLPKSLRSFLSDVTFLQWDDGKRDEMCKKMRSALGTPFTVNDICEQGENGTGVEIAFEERNANNCNLEENIWEQM</sequence>
<dbReference type="PROSITE" id="PS50835">
    <property type="entry name" value="IG_LIKE"/>
    <property type="match status" value="1"/>
</dbReference>
<feature type="non-terminal residue" evidence="9">
    <location>
        <position position="1"/>
    </location>
</feature>
<evidence type="ECO:0000256" key="8">
    <source>
        <dbReference type="ARBA" id="ARBA00023136"/>
    </source>
</evidence>
<dbReference type="InterPro" id="IPR000157">
    <property type="entry name" value="TIR_dom"/>
</dbReference>
<evidence type="ECO:0000313" key="10">
    <source>
        <dbReference type="Proteomes" id="UP001152795"/>
    </source>
</evidence>
<evidence type="ECO:0000256" key="6">
    <source>
        <dbReference type="ARBA" id="ARBA00022989"/>
    </source>
</evidence>
<dbReference type="GO" id="GO:0038023">
    <property type="term" value="F:signaling receptor activity"/>
    <property type="evidence" value="ECO:0007669"/>
    <property type="project" value="TreeGrafter"/>
</dbReference>
<dbReference type="AlphaFoldDB" id="A0A6S7LSA1"/>
<keyword evidence="7" id="KW-0520">NAD</keyword>
<keyword evidence="10" id="KW-1185">Reference proteome</keyword>
<dbReference type="GO" id="GO:0007165">
    <property type="term" value="P:signal transduction"/>
    <property type="evidence" value="ECO:0007669"/>
    <property type="project" value="InterPro"/>
</dbReference>
<dbReference type="InterPro" id="IPR003599">
    <property type="entry name" value="Ig_sub"/>
</dbReference>
<comment type="subcellular location">
    <subcellularLocation>
        <location evidence="1">Membrane</location>
    </subcellularLocation>
</comment>
<comment type="caution">
    <text evidence="9">The sequence shown here is derived from an EMBL/GenBank/DDBJ whole genome shotgun (WGS) entry which is preliminary data.</text>
</comment>
<dbReference type="InterPro" id="IPR035897">
    <property type="entry name" value="Toll_tir_struct_dom_sf"/>
</dbReference>
<dbReference type="Pfam" id="PF01582">
    <property type="entry name" value="TIR"/>
    <property type="match status" value="1"/>
</dbReference>
<keyword evidence="6" id="KW-1133">Transmembrane helix</keyword>
<evidence type="ECO:0000256" key="2">
    <source>
        <dbReference type="ARBA" id="ARBA00009752"/>
    </source>
</evidence>
<evidence type="ECO:0000256" key="1">
    <source>
        <dbReference type="ARBA" id="ARBA00004370"/>
    </source>
</evidence>
<proteinExistence type="inferred from homology"/>
<dbReference type="SUPFAM" id="SSF48726">
    <property type="entry name" value="Immunoglobulin"/>
    <property type="match status" value="1"/>
</dbReference>